<dbReference type="RefSeq" id="WP_238128176.1">
    <property type="nucleotide sequence ID" value="NZ_JAKNHJ010000013.1"/>
</dbReference>
<protein>
    <recommendedName>
        <fullName evidence="1">RNA polymerase sigma-70 region 4 domain-containing protein</fullName>
    </recommendedName>
</protein>
<feature type="domain" description="RNA polymerase sigma-70 region 4" evidence="1">
    <location>
        <begin position="85"/>
        <end position="123"/>
    </location>
</feature>
<reference evidence="2" key="1">
    <citation type="submission" date="2022-01" db="EMBL/GenBank/DDBJ databases">
        <title>Collection of gut derived symbiotic bacterial strains cultured from healthy donors.</title>
        <authorList>
            <person name="Lin H."/>
            <person name="Kohout C."/>
            <person name="Waligurski E."/>
            <person name="Pamer E.G."/>
        </authorList>
    </citation>
    <scope>NUCLEOTIDE SEQUENCE</scope>
    <source>
        <strain evidence="2">DFI.7.46</strain>
    </source>
</reference>
<name>A0AAJ1BC80_9ACTO</name>
<organism evidence="2 3">
    <name type="scientific">Varibaculum cambriense</name>
    <dbReference type="NCBI Taxonomy" id="184870"/>
    <lineage>
        <taxon>Bacteria</taxon>
        <taxon>Bacillati</taxon>
        <taxon>Actinomycetota</taxon>
        <taxon>Actinomycetes</taxon>
        <taxon>Actinomycetales</taxon>
        <taxon>Actinomycetaceae</taxon>
        <taxon>Varibaculum</taxon>
    </lineage>
</organism>
<dbReference type="InterPro" id="IPR007630">
    <property type="entry name" value="RNA_pol_sigma70_r4"/>
</dbReference>
<evidence type="ECO:0000259" key="1">
    <source>
        <dbReference type="Pfam" id="PF04545"/>
    </source>
</evidence>
<dbReference type="GO" id="GO:0006352">
    <property type="term" value="P:DNA-templated transcription initiation"/>
    <property type="evidence" value="ECO:0007669"/>
    <property type="project" value="InterPro"/>
</dbReference>
<accession>A0AAJ1BC80</accession>
<dbReference type="Pfam" id="PF04545">
    <property type="entry name" value="Sigma70_r4"/>
    <property type="match status" value="1"/>
</dbReference>
<proteinExistence type="predicted"/>
<dbReference type="SUPFAM" id="SSF88659">
    <property type="entry name" value="Sigma3 and sigma4 domains of RNA polymerase sigma factors"/>
    <property type="match status" value="1"/>
</dbReference>
<comment type="caution">
    <text evidence="2">The sequence shown here is derived from an EMBL/GenBank/DDBJ whole genome shotgun (WGS) entry which is preliminary data.</text>
</comment>
<dbReference type="AlphaFoldDB" id="A0AAJ1BC80"/>
<sequence>MNIEAQAIRDGKWWIAFFEIDGRQHGTQAKSLKRLEYMVKDAAALLTEKSPDSFSVTICLKDSRLAGLVAGYSAASAAEAAASKELASASREAVSVMRGKNMSMEDIGTLLGITKGRVSQLAKT</sequence>
<dbReference type="EMBL" id="JAKNHJ010000013">
    <property type="protein sequence ID" value="MCG4618228.1"/>
    <property type="molecule type" value="Genomic_DNA"/>
</dbReference>
<evidence type="ECO:0000313" key="3">
    <source>
        <dbReference type="Proteomes" id="UP001200537"/>
    </source>
</evidence>
<gene>
    <name evidence="2" type="ORF">L0M99_06945</name>
</gene>
<evidence type="ECO:0000313" key="2">
    <source>
        <dbReference type="EMBL" id="MCG4618228.1"/>
    </source>
</evidence>
<dbReference type="InterPro" id="IPR013324">
    <property type="entry name" value="RNA_pol_sigma_r3/r4-like"/>
</dbReference>
<dbReference type="Proteomes" id="UP001200537">
    <property type="component" value="Unassembled WGS sequence"/>
</dbReference>
<dbReference type="GO" id="GO:0003700">
    <property type="term" value="F:DNA-binding transcription factor activity"/>
    <property type="evidence" value="ECO:0007669"/>
    <property type="project" value="InterPro"/>
</dbReference>